<dbReference type="AlphaFoldDB" id="A0A0A8Z1K9"/>
<protein>
    <submittedName>
        <fullName evidence="1">Uncharacterized protein</fullName>
    </submittedName>
</protein>
<name>A0A0A8Z1K9_ARUDO</name>
<evidence type="ECO:0000313" key="1">
    <source>
        <dbReference type="EMBL" id="JAD32686.1"/>
    </source>
</evidence>
<proteinExistence type="predicted"/>
<organism evidence="1">
    <name type="scientific">Arundo donax</name>
    <name type="common">Giant reed</name>
    <name type="synonym">Donax arundinaceus</name>
    <dbReference type="NCBI Taxonomy" id="35708"/>
    <lineage>
        <taxon>Eukaryota</taxon>
        <taxon>Viridiplantae</taxon>
        <taxon>Streptophyta</taxon>
        <taxon>Embryophyta</taxon>
        <taxon>Tracheophyta</taxon>
        <taxon>Spermatophyta</taxon>
        <taxon>Magnoliopsida</taxon>
        <taxon>Liliopsida</taxon>
        <taxon>Poales</taxon>
        <taxon>Poaceae</taxon>
        <taxon>PACMAD clade</taxon>
        <taxon>Arundinoideae</taxon>
        <taxon>Arundineae</taxon>
        <taxon>Arundo</taxon>
    </lineage>
</organism>
<reference evidence="1" key="1">
    <citation type="submission" date="2014-09" db="EMBL/GenBank/DDBJ databases">
        <authorList>
            <person name="Magalhaes I.L.F."/>
            <person name="Oliveira U."/>
            <person name="Santos F.R."/>
            <person name="Vidigal T.H.D.A."/>
            <person name="Brescovit A.D."/>
            <person name="Santos A.J."/>
        </authorList>
    </citation>
    <scope>NUCLEOTIDE SEQUENCE</scope>
    <source>
        <tissue evidence="1">Shoot tissue taken approximately 20 cm above the soil surface</tissue>
    </source>
</reference>
<sequence length="24" mass="2863">MRFEWEKMLVTCLLSNDCAPSKNF</sequence>
<accession>A0A0A8Z1K9</accession>
<dbReference type="EMBL" id="GBRH01265209">
    <property type="protein sequence ID" value="JAD32686.1"/>
    <property type="molecule type" value="Transcribed_RNA"/>
</dbReference>
<reference evidence="1" key="2">
    <citation type="journal article" date="2015" name="Data Brief">
        <title>Shoot transcriptome of the giant reed, Arundo donax.</title>
        <authorList>
            <person name="Barrero R.A."/>
            <person name="Guerrero F.D."/>
            <person name="Moolhuijzen P."/>
            <person name="Goolsby J.A."/>
            <person name="Tidwell J."/>
            <person name="Bellgard S.E."/>
            <person name="Bellgard M.I."/>
        </authorList>
    </citation>
    <scope>NUCLEOTIDE SEQUENCE</scope>
    <source>
        <tissue evidence="1">Shoot tissue taken approximately 20 cm above the soil surface</tissue>
    </source>
</reference>